<accession>A0A1M4XD79</accession>
<dbReference type="Pfam" id="PF11848">
    <property type="entry name" value="DUF3368"/>
    <property type="match status" value="1"/>
</dbReference>
<proteinExistence type="predicted"/>
<reference evidence="2" key="1">
    <citation type="submission" date="2016-11" db="EMBL/GenBank/DDBJ databases">
        <authorList>
            <person name="Varghese N."/>
            <person name="Submissions S."/>
        </authorList>
    </citation>
    <scope>NUCLEOTIDE SEQUENCE [LARGE SCALE GENOMIC DNA]</scope>
    <source>
        <strain evidence="2">DSM 12395</strain>
    </source>
</reference>
<dbReference type="AlphaFoldDB" id="A0A1M4XD79"/>
<organism evidence="1 2">
    <name type="scientific">Desulforamulus putei DSM 12395</name>
    <dbReference type="NCBI Taxonomy" id="1121429"/>
    <lineage>
        <taxon>Bacteria</taxon>
        <taxon>Bacillati</taxon>
        <taxon>Bacillota</taxon>
        <taxon>Clostridia</taxon>
        <taxon>Eubacteriales</taxon>
        <taxon>Peptococcaceae</taxon>
        <taxon>Desulforamulus</taxon>
    </lineage>
</organism>
<name>A0A1M4XD79_9FIRM</name>
<protein>
    <submittedName>
        <fullName evidence="1">Predicted nucleic acid-binding protein, contains PIN domain</fullName>
    </submittedName>
</protein>
<dbReference type="EMBL" id="FQUY01000008">
    <property type="protein sequence ID" value="SHE91391.1"/>
    <property type="molecule type" value="Genomic_DNA"/>
</dbReference>
<dbReference type="OrthoDB" id="9796404at2"/>
<dbReference type="PANTHER" id="PTHR39550:SF1">
    <property type="entry name" value="SLL0658 PROTEIN"/>
    <property type="match status" value="1"/>
</dbReference>
<dbReference type="Proteomes" id="UP000184148">
    <property type="component" value="Unassembled WGS sequence"/>
</dbReference>
<keyword evidence="2" id="KW-1185">Reference proteome</keyword>
<evidence type="ECO:0000313" key="2">
    <source>
        <dbReference type="Proteomes" id="UP000184148"/>
    </source>
</evidence>
<evidence type="ECO:0000313" key="1">
    <source>
        <dbReference type="EMBL" id="SHE91391.1"/>
    </source>
</evidence>
<dbReference type="PANTHER" id="PTHR39550">
    <property type="entry name" value="SLL0658 PROTEIN"/>
    <property type="match status" value="1"/>
</dbReference>
<sequence>MIICNSGPLITLSKIGYLHLLPAIFGRIFIPEAVYNEVVENGAGLPGAEEVRNADFIRVLKVENQLAVNILLGHLDLGETEVIVLAKEKNAKAVLLDDRKARTYARGADIEVFGTMFVLYSGLRRGLIKDSYEELLTKLHRAGMRIADHIVARLYEQ</sequence>
<dbReference type="RefSeq" id="WP_073237844.1">
    <property type="nucleotide sequence ID" value="NZ_FQUY01000008.1"/>
</dbReference>
<dbReference type="STRING" id="1121429.SAMN02745133_01404"/>
<dbReference type="InterPro" id="IPR021799">
    <property type="entry name" value="PIN-like_prokaryotic"/>
</dbReference>
<gene>
    <name evidence="1" type="ORF">SAMN02745133_01404</name>
</gene>